<evidence type="ECO:0000313" key="2">
    <source>
        <dbReference type="Proteomes" id="UP000541444"/>
    </source>
</evidence>
<comment type="caution">
    <text evidence="1">The sequence shown here is derived from an EMBL/GenBank/DDBJ whole genome shotgun (WGS) entry which is preliminary data.</text>
</comment>
<gene>
    <name evidence="1" type="ORF">GIB67_027522</name>
</gene>
<protein>
    <submittedName>
        <fullName evidence="1">Uncharacterized protein</fullName>
    </submittedName>
</protein>
<sequence>MISEDMRFNLETDNNEWGVWRLTLKSAIEGGDFEDPEDPTYEELGRQFTKLLTIAQEGLKGEYEDDIILSGRGSIKK</sequence>
<name>A0A7J7MFH5_9MAGN</name>
<keyword evidence="2" id="KW-1185">Reference proteome</keyword>
<dbReference type="AlphaFoldDB" id="A0A7J7MFH5"/>
<reference evidence="1 2" key="1">
    <citation type="journal article" date="2020" name="IScience">
        <title>Genome Sequencing of the Endangered Kingdonia uniflora (Circaeasteraceae, Ranunculales) Reveals Potential Mechanisms of Evolutionary Specialization.</title>
        <authorList>
            <person name="Sun Y."/>
            <person name="Deng T."/>
            <person name="Zhang A."/>
            <person name="Moore M.J."/>
            <person name="Landis J.B."/>
            <person name="Lin N."/>
            <person name="Zhang H."/>
            <person name="Zhang X."/>
            <person name="Huang J."/>
            <person name="Zhang X."/>
            <person name="Sun H."/>
            <person name="Wang H."/>
        </authorList>
    </citation>
    <scope>NUCLEOTIDE SEQUENCE [LARGE SCALE GENOMIC DNA]</scope>
    <source>
        <strain evidence="1">TB1705</strain>
        <tissue evidence="1">Leaf</tissue>
    </source>
</reference>
<organism evidence="1 2">
    <name type="scientific">Kingdonia uniflora</name>
    <dbReference type="NCBI Taxonomy" id="39325"/>
    <lineage>
        <taxon>Eukaryota</taxon>
        <taxon>Viridiplantae</taxon>
        <taxon>Streptophyta</taxon>
        <taxon>Embryophyta</taxon>
        <taxon>Tracheophyta</taxon>
        <taxon>Spermatophyta</taxon>
        <taxon>Magnoliopsida</taxon>
        <taxon>Ranunculales</taxon>
        <taxon>Circaeasteraceae</taxon>
        <taxon>Kingdonia</taxon>
    </lineage>
</organism>
<evidence type="ECO:0000313" key="1">
    <source>
        <dbReference type="EMBL" id="KAF6153655.1"/>
    </source>
</evidence>
<dbReference type="Proteomes" id="UP000541444">
    <property type="component" value="Unassembled WGS sequence"/>
</dbReference>
<proteinExistence type="predicted"/>
<accession>A0A7J7MFH5</accession>
<dbReference type="EMBL" id="JACGCM010001560">
    <property type="protein sequence ID" value="KAF6153655.1"/>
    <property type="molecule type" value="Genomic_DNA"/>
</dbReference>